<comment type="caution">
    <text evidence="1">The sequence shown here is derived from an EMBL/GenBank/DDBJ whole genome shotgun (WGS) entry which is preliminary data.</text>
</comment>
<organism evidence="1 2">
    <name type="scientific">Flexistipes sinusarabici</name>
    <dbReference type="NCBI Taxonomy" id="2352"/>
    <lineage>
        <taxon>Bacteria</taxon>
        <taxon>Pseudomonadati</taxon>
        <taxon>Deferribacterota</taxon>
        <taxon>Deferribacteres</taxon>
        <taxon>Deferribacterales</taxon>
        <taxon>Flexistipitaceae</taxon>
        <taxon>Flexistipes</taxon>
    </lineage>
</organism>
<gene>
    <name evidence="1" type="ORF">DHM44_08695</name>
</gene>
<evidence type="ECO:0000313" key="1">
    <source>
        <dbReference type="EMBL" id="HCW93746.1"/>
    </source>
</evidence>
<accession>A0A3D5QD29</accession>
<protein>
    <submittedName>
        <fullName evidence="1">Uncharacterized protein</fullName>
    </submittedName>
</protein>
<reference evidence="1 2" key="1">
    <citation type="journal article" date="2018" name="Nat. Biotechnol.">
        <title>A standardized bacterial taxonomy based on genome phylogeny substantially revises the tree of life.</title>
        <authorList>
            <person name="Parks D.H."/>
            <person name="Chuvochina M."/>
            <person name="Waite D.W."/>
            <person name="Rinke C."/>
            <person name="Skarshewski A."/>
            <person name="Chaumeil P.A."/>
            <person name="Hugenholtz P."/>
        </authorList>
    </citation>
    <scope>NUCLEOTIDE SEQUENCE [LARGE SCALE GENOMIC DNA]</scope>
    <source>
        <strain evidence="1">UBA8672</strain>
    </source>
</reference>
<dbReference type="AlphaFoldDB" id="A0A3D5QD29"/>
<dbReference type="EMBL" id="DPPF01000181">
    <property type="protein sequence ID" value="HCW93746.1"/>
    <property type="molecule type" value="Genomic_DNA"/>
</dbReference>
<dbReference type="Proteomes" id="UP000262325">
    <property type="component" value="Unassembled WGS sequence"/>
</dbReference>
<evidence type="ECO:0000313" key="2">
    <source>
        <dbReference type="Proteomes" id="UP000262325"/>
    </source>
</evidence>
<name>A0A3D5QD29_FLESI</name>
<feature type="non-terminal residue" evidence="1">
    <location>
        <position position="64"/>
    </location>
</feature>
<proteinExistence type="predicted"/>
<sequence length="64" mass="7688">MFNISFLTGSEIKERKNIESVKKRHNEVFGKFRQTNPPFYFFTEIFIMQLPLNFLEILTDTDLL</sequence>